<feature type="transmembrane region" description="Helical" evidence="13">
    <location>
        <begin position="76"/>
        <end position="95"/>
    </location>
</feature>
<accession>A0A835YS46</accession>
<dbReference type="Gene3D" id="3.40.50.720">
    <property type="entry name" value="NAD(P)-binding Rossmann-like Domain"/>
    <property type="match status" value="1"/>
</dbReference>
<keyword evidence="4 13" id="KW-0812">Transmembrane</keyword>
<dbReference type="SUPFAM" id="SSF81324">
    <property type="entry name" value="Voltage-gated potassium channels"/>
    <property type="match status" value="1"/>
</dbReference>
<keyword evidence="18" id="KW-1185">Reference proteome</keyword>
<evidence type="ECO:0000259" key="14">
    <source>
        <dbReference type="Pfam" id="PF03493"/>
    </source>
</evidence>
<feature type="region of interest" description="Disordered" evidence="12">
    <location>
        <begin position="683"/>
        <end position="717"/>
    </location>
</feature>
<dbReference type="PANTHER" id="PTHR10027:SF10">
    <property type="entry name" value="SLOWPOKE 2, ISOFORM D"/>
    <property type="match status" value="1"/>
</dbReference>
<dbReference type="InterPro" id="IPR047871">
    <property type="entry name" value="K_chnl_Slo-like"/>
</dbReference>
<feature type="transmembrane region" description="Helical" evidence="13">
    <location>
        <begin position="47"/>
        <end position="69"/>
    </location>
</feature>
<keyword evidence="8" id="KW-0406">Ion transport</keyword>
<feature type="compositionally biased region" description="Gly residues" evidence="12">
    <location>
        <begin position="1132"/>
        <end position="1146"/>
    </location>
</feature>
<evidence type="ECO:0000259" key="16">
    <source>
        <dbReference type="Pfam" id="PF22614"/>
    </source>
</evidence>
<evidence type="ECO:0000256" key="12">
    <source>
        <dbReference type="SAM" id="MobiDB-lite"/>
    </source>
</evidence>
<keyword evidence="9 13" id="KW-0472">Membrane</keyword>
<evidence type="ECO:0000256" key="7">
    <source>
        <dbReference type="ARBA" id="ARBA00022989"/>
    </source>
</evidence>
<sequence>MSLAELVMLVSATSFFVLYAVLARSVPRRAGVGFVSRLRVHYATTYWSAWSDWLQAVFSIGSVVVYVWETYRGNDAFFECIEAALAVFFIFNWLLEMTLSEERVRHFFSFQALVDLITSVPVLVAVLLGRAVTSANFMRMYRVVKVTRVTRPLRLNRVPSAASPGEDAVALQTMRLAGPGEDARCAADHAPRGAIAFSEGAVALQTMRLAGYFVSTLFLAAGLVQALAEKDAKAWKATEQEGASMAFHDALYFVVITFATVGYGDITPPEWKSRLVVIGLVGFFFFVVPRELNRLNQLLDLGSKYKGSMPKRLVGRHVVLSCDAACRSLAQGFLDEFFHEGFLDEFFHEGQPEGLLDEFLCEDHGYNSTHIVLLDHGYNSTHVVLLVPAEPDHEWKSLVLQFSKNERALFLHGDLRNEADAQRAALDRAAAVFILTDRNSVDLREAEKRTFMRALSARHANPHAPVYVQAEERTVMRALSARHANPSATVYVQVMGRRTKERLVKVMGRRTKERLVKVGLSAARIVCITDTKTLLLANTLLWDGAATLVRNLLVSSGDGGGDGTSPQGDTWRAEYTVGQGKEMYTVALPDFGGAAVSAVACELYCRHGVLLLGLCRRDRVLMGPTSAQRIVAGDMGLVIADDLQGAEGAVAASSAALAANGAAATKHRQSLLTAIAKFQVPWGHQGKRTSRPSSQRGSPAGGHGGGHEGHEEGGDLADGSHIVVVTPTLADMATLAELLLSPQAFQRELVVVCPLPDWNREQDDAEVLKLDNLLGERGWRLVHGRMDEDALHQADLRGAWVVLLKSGCSEPGQSTEESDAETISQLVEVVAHVGGDKRVIVELQDMTCGAQYEILMSNVKVISNLAGTLKGLRTTYGSWRTPPPPPSKSPASAVEVAAAAAVAVVVAAAAAHGLPSPRNLARPPLQHPNGKGERHLHWTLSPGFASGAIVPSNFAETLLCQSFYNPEIIKAVEALLGGGRTELGSGRGRGGGSAFLAQVHPPAAFFTECRPDLSDIEAAVLAGMGGPGGAPDFQHLLRYMMRHYGALPIGLLRPEQRASEPGGAPSPRYVVCCPDRGAAVARADRAFVLVPSLDSWRRMLREPGMSVAPGVSLALTRDEAASAKGQAAPPGSHGGDGGGARGGDAGGADQCSARDGHAPLQEGGGGGSQPFSTEQPQPPAMTPEDQFGGYGVEALLKQLGALSAQVGQMGERMAVLEQLLVQSKGDFRVVV</sequence>
<dbReference type="Gene3D" id="1.10.287.70">
    <property type="match status" value="1"/>
</dbReference>
<comment type="caution">
    <text evidence="17">The sequence shown here is derived from an EMBL/GenBank/DDBJ whole genome shotgun (WGS) entry which is preliminary data.</text>
</comment>
<dbReference type="Pfam" id="PF07885">
    <property type="entry name" value="Ion_trans_2"/>
    <property type="match status" value="1"/>
</dbReference>
<dbReference type="PANTHER" id="PTHR10027">
    <property type="entry name" value="CALCIUM-ACTIVATED POTASSIUM CHANNEL ALPHA CHAIN"/>
    <property type="match status" value="1"/>
</dbReference>
<keyword evidence="5" id="KW-0631">Potassium channel</keyword>
<dbReference type="OrthoDB" id="10035564at2759"/>
<dbReference type="EMBL" id="JAFCMP010000412">
    <property type="protein sequence ID" value="KAG5180104.1"/>
    <property type="molecule type" value="Genomic_DNA"/>
</dbReference>
<feature type="domain" description="RCK N-terminal" evidence="16">
    <location>
        <begin position="379"/>
        <end position="468"/>
    </location>
</feature>
<keyword evidence="2" id="KW-0813">Transport</keyword>
<evidence type="ECO:0000256" key="1">
    <source>
        <dbReference type="ARBA" id="ARBA00004141"/>
    </source>
</evidence>
<evidence type="ECO:0000256" key="5">
    <source>
        <dbReference type="ARBA" id="ARBA00022826"/>
    </source>
</evidence>
<evidence type="ECO:0000313" key="17">
    <source>
        <dbReference type="EMBL" id="KAG5180104.1"/>
    </source>
</evidence>
<feature type="transmembrane region" description="Helical" evidence="13">
    <location>
        <begin position="243"/>
        <end position="263"/>
    </location>
</feature>
<dbReference type="InterPro" id="IPR027359">
    <property type="entry name" value="Volt_channel_dom_sf"/>
</dbReference>
<evidence type="ECO:0000259" key="15">
    <source>
        <dbReference type="Pfam" id="PF07885"/>
    </source>
</evidence>
<evidence type="ECO:0000256" key="4">
    <source>
        <dbReference type="ARBA" id="ARBA00022692"/>
    </source>
</evidence>
<dbReference type="InterPro" id="IPR003929">
    <property type="entry name" value="K_chnl_BK_asu"/>
</dbReference>
<evidence type="ECO:0000256" key="11">
    <source>
        <dbReference type="ARBA" id="ARBA00034430"/>
    </source>
</evidence>
<proteinExistence type="predicted"/>
<evidence type="ECO:0000256" key="10">
    <source>
        <dbReference type="ARBA" id="ARBA00023303"/>
    </source>
</evidence>
<keyword evidence="10" id="KW-0407">Ion channel</keyword>
<feature type="transmembrane region" description="Helical" evidence="13">
    <location>
        <begin position="275"/>
        <end position="292"/>
    </location>
</feature>
<dbReference type="GO" id="GO:0005267">
    <property type="term" value="F:potassium channel activity"/>
    <property type="evidence" value="ECO:0007669"/>
    <property type="project" value="UniProtKB-KW"/>
</dbReference>
<feature type="domain" description="Calcium-activated potassium channel BK alpha subunit" evidence="14">
    <location>
        <begin position="524"/>
        <end position="614"/>
    </location>
</feature>
<feature type="transmembrane region" description="Helical" evidence="13">
    <location>
        <begin position="209"/>
        <end position="228"/>
    </location>
</feature>
<protein>
    <submittedName>
        <fullName evidence="17">Uncharacterized protein</fullName>
    </submittedName>
</protein>
<dbReference type="Gene3D" id="1.20.120.350">
    <property type="entry name" value="Voltage-gated potassium channels. Chain C"/>
    <property type="match status" value="1"/>
</dbReference>
<feature type="transmembrane region" description="Helical" evidence="13">
    <location>
        <begin position="107"/>
        <end position="132"/>
    </location>
</feature>
<evidence type="ECO:0000256" key="8">
    <source>
        <dbReference type="ARBA" id="ARBA00023065"/>
    </source>
</evidence>
<comment type="catalytic activity">
    <reaction evidence="11">
        <text>K(+)(in) = K(+)(out)</text>
        <dbReference type="Rhea" id="RHEA:29463"/>
        <dbReference type="ChEBI" id="CHEBI:29103"/>
    </reaction>
</comment>
<reference evidence="17" key="1">
    <citation type="submission" date="2021-02" db="EMBL/GenBank/DDBJ databases">
        <title>First Annotated Genome of the Yellow-green Alga Tribonema minus.</title>
        <authorList>
            <person name="Mahan K.M."/>
        </authorList>
    </citation>
    <scope>NUCLEOTIDE SEQUENCE</scope>
    <source>
        <strain evidence="17">UTEX B ZZ1240</strain>
    </source>
</reference>
<evidence type="ECO:0000313" key="18">
    <source>
        <dbReference type="Proteomes" id="UP000664859"/>
    </source>
</evidence>
<keyword evidence="6" id="KW-0630">Potassium</keyword>
<gene>
    <name evidence="17" type="ORF">JKP88DRAFT_324679</name>
</gene>
<feature type="domain" description="Potassium channel" evidence="15">
    <location>
        <begin position="231"/>
        <end position="288"/>
    </location>
</feature>
<dbReference type="AlphaFoldDB" id="A0A835YS46"/>
<dbReference type="Pfam" id="PF03493">
    <property type="entry name" value="BK_channel_a"/>
    <property type="match status" value="1"/>
</dbReference>
<name>A0A835YS46_9STRA</name>
<evidence type="ECO:0000256" key="13">
    <source>
        <dbReference type="SAM" id="Phobius"/>
    </source>
</evidence>
<evidence type="ECO:0000256" key="2">
    <source>
        <dbReference type="ARBA" id="ARBA00022448"/>
    </source>
</evidence>
<keyword evidence="7 13" id="KW-1133">Transmembrane helix</keyword>
<keyword evidence="3" id="KW-0633">Potassium transport</keyword>
<evidence type="ECO:0000256" key="6">
    <source>
        <dbReference type="ARBA" id="ARBA00022958"/>
    </source>
</evidence>
<evidence type="ECO:0000256" key="9">
    <source>
        <dbReference type="ARBA" id="ARBA00023136"/>
    </source>
</evidence>
<evidence type="ECO:0000256" key="3">
    <source>
        <dbReference type="ARBA" id="ARBA00022538"/>
    </source>
</evidence>
<organism evidence="17 18">
    <name type="scientific">Tribonema minus</name>
    <dbReference type="NCBI Taxonomy" id="303371"/>
    <lineage>
        <taxon>Eukaryota</taxon>
        <taxon>Sar</taxon>
        <taxon>Stramenopiles</taxon>
        <taxon>Ochrophyta</taxon>
        <taxon>PX clade</taxon>
        <taxon>Xanthophyceae</taxon>
        <taxon>Tribonematales</taxon>
        <taxon>Tribonemataceae</taxon>
        <taxon>Tribonema</taxon>
    </lineage>
</organism>
<comment type="subcellular location">
    <subcellularLocation>
        <location evidence="1">Membrane</location>
        <topology evidence="1">Multi-pass membrane protein</topology>
    </subcellularLocation>
</comment>
<feature type="region of interest" description="Disordered" evidence="12">
    <location>
        <begin position="1119"/>
        <end position="1187"/>
    </location>
</feature>
<dbReference type="InterPro" id="IPR003148">
    <property type="entry name" value="RCK_N"/>
</dbReference>
<dbReference type="GO" id="GO:0016020">
    <property type="term" value="C:membrane"/>
    <property type="evidence" value="ECO:0007669"/>
    <property type="project" value="UniProtKB-SubCell"/>
</dbReference>
<dbReference type="InterPro" id="IPR013099">
    <property type="entry name" value="K_chnl_dom"/>
</dbReference>
<dbReference type="Proteomes" id="UP000664859">
    <property type="component" value="Unassembled WGS sequence"/>
</dbReference>
<dbReference type="Pfam" id="PF22614">
    <property type="entry name" value="Slo-like_RCK"/>
    <property type="match status" value="1"/>
</dbReference>